<feature type="compositionally biased region" description="Low complexity" evidence="1">
    <location>
        <begin position="369"/>
        <end position="378"/>
    </location>
</feature>
<feature type="compositionally biased region" description="Basic and acidic residues" evidence="1">
    <location>
        <begin position="45"/>
        <end position="57"/>
    </location>
</feature>
<feature type="compositionally biased region" description="Basic and acidic residues" evidence="1">
    <location>
        <begin position="330"/>
        <end position="353"/>
    </location>
</feature>
<feature type="compositionally biased region" description="Gly residues" evidence="1">
    <location>
        <begin position="410"/>
        <end position="420"/>
    </location>
</feature>
<feature type="compositionally biased region" description="Polar residues" evidence="1">
    <location>
        <begin position="162"/>
        <end position="177"/>
    </location>
</feature>
<dbReference type="OrthoDB" id="543859at2759"/>
<name>D7G144_ECTSI</name>
<evidence type="ECO:0000313" key="4">
    <source>
        <dbReference type="Proteomes" id="UP000002630"/>
    </source>
</evidence>
<dbReference type="Proteomes" id="UP000002630">
    <property type="component" value="Linkage Group LG18"/>
</dbReference>
<keyword evidence="4" id="KW-1185">Reference proteome</keyword>
<dbReference type="EMBL" id="FN649743">
    <property type="protein sequence ID" value="CBJ33154.1"/>
    <property type="molecule type" value="Genomic_DNA"/>
</dbReference>
<sequence>MPSNLFVVVFPRRVQAHTVFVDRKEKPKSKWSVGGLRSPPGLLGRDPKNGKGDDKGTGQDQGAGRDNASCGSLTSGGATGGSSSREGSLARASASAVSARNELKNQKTVRVQLSRPTEDVIPEPGTAKKQRRGSHMQALAHHHHQQQQQQQHKDQHHHHPSNDVTASWHAPQSSNSLVLPRSEAGLASSRGGGSLGSAGALGDLLKRKEHSFYHIPSRSADLGNGGVGSLADIFNDTERSSRASTTTGVVVSTGGYSGLFGVGSGGANGSGGGGGGANHKEEDDDNASASSSQCFLELVGADSAGNGGVFVERCRGPDDQPHRVPANRAARADGDEKKAVEGQEGRRRSRAEDTDGGVDYSREGRRRSSSPTSSPARGLDGISSRRSSMAGLAEGGDLGEEGERKDAEEGGGGGGGGGVQGWDPEQMDDSERGGKATTPTAMSTPGSKRRLVTEVIGDGDDVDVSRPQDMDEGEKVDIELLVRDILIEMRGDQLLIGEPTYHISASGKLMTCIFPCDVEDAHLVLTRLESVGVGSETGSVNVLPMEIGRSDITRRRRENDDLDEDKARRARHNRATGGRFGDLSGGRGSVDGSGGEKEEDAARRANERFRALASQIRVTQVTEEIREGTKCHFDYMALLVASSAISAMGLATDNVAVVVAAMLVSPIMGPVLAFTFGTNVRDWSLAKKGFLVESFSLLICVGVGFLVGMVGVNFIEADTWPTHEMETRGNAWGLLTGIAIAIPSGMAVALSILSKNVNSLVGVAISASLLPPAVNTGLCLAVALIGPAVRSFEINVREYVMIGLISMSLTIVNILSIYVAGVWLFIFKEVAPIKSENSFWSQDMIHARKFQQRLGKNGGEGGEAAHMLRKTLLDAANRHRDGDSGSLHTSGGGEHIERKASFASNPNTHHRYRHKDRRYLSTDLSICLSIYESVCDV</sequence>
<evidence type="ECO:0000256" key="1">
    <source>
        <dbReference type="SAM" id="MobiDB-lite"/>
    </source>
</evidence>
<feature type="transmembrane region" description="Helical" evidence="2">
    <location>
        <begin position="655"/>
        <end position="678"/>
    </location>
</feature>
<feature type="transmembrane region" description="Helical" evidence="2">
    <location>
        <begin position="799"/>
        <end position="826"/>
    </location>
</feature>
<feature type="transmembrane region" description="Helical" evidence="2">
    <location>
        <begin position="690"/>
        <end position="712"/>
    </location>
</feature>
<feature type="compositionally biased region" description="Gly residues" evidence="1">
    <location>
        <begin position="578"/>
        <end position="593"/>
    </location>
</feature>
<keyword evidence="2" id="KW-0472">Membrane</keyword>
<dbReference type="eggNOG" id="ENOG502QWS6">
    <property type="taxonomic scope" value="Eukaryota"/>
</dbReference>
<feature type="compositionally biased region" description="Low complexity" evidence="1">
    <location>
        <begin position="34"/>
        <end position="44"/>
    </location>
</feature>
<organism evidence="3 4">
    <name type="scientific">Ectocarpus siliculosus</name>
    <name type="common">Brown alga</name>
    <name type="synonym">Conferva siliculosa</name>
    <dbReference type="NCBI Taxonomy" id="2880"/>
    <lineage>
        <taxon>Eukaryota</taxon>
        <taxon>Sar</taxon>
        <taxon>Stramenopiles</taxon>
        <taxon>Ochrophyta</taxon>
        <taxon>PX clade</taxon>
        <taxon>Phaeophyceae</taxon>
        <taxon>Ectocarpales</taxon>
        <taxon>Ectocarpaceae</taxon>
        <taxon>Ectocarpus</taxon>
    </lineage>
</organism>
<gene>
    <name evidence="3" type="ORF">Esi_0433_0011</name>
</gene>
<feature type="compositionally biased region" description="Basic residues" evidence="1">
    <location>
        <begin position="128"/>
        <end position="145"/>
    </location>
</feature>
<feature type="region of interest" description="Disordered" evidence="1">
    <location>
        <begin position="23"/>
        <end position="200"/>
    </location>
</feature>
<dbReference type="InterPro" id="IPR005240">
    <property type="entry name" value="DUF389"/>
</dbReference>
<feature type="region of interest" description="Disordered" evidence="1">
    <location>
        <begin position="306"/>
        <end position="450"/>
    </location>
</feature>
<feature type="transmembrane region" description="Helical" evidence="2">
    <location>
        <begin position="732"/>
        <end position="753"/>
    </location>
</feature>
<feature type="region of interest" description="Disordered" evidence="1">
    <location>
        <begin position="557"/>
        <end position="604"/>
    </location>
</feature>
<keyword evidence="2" id="KW-0812">Transmembrane</keyword>
<feature type="compositionally biased region" description="Gly residues" evidence="1">
    <location>
        <begin position="261"/>
        <end position="277"/>
    </location>
</feature>
<feature type="compositionally biased region" description="Polar residues" evidence="1">
    <location>
        <begin position="437"/>
        <end position="446"/>
    </location>
</feature>
<evidence type="ECO:0008006" key="5">
    <source>
        <dbReference type="Google" id="ProtNLM"/>
    </source>
</evidence>
<dbReference type="AlphaFoldDB" id="D7G144"/>
<feature type="compositionally biased region" description="Low complexity" evidence="1">
    <location>
        <begin position="58"/>
        <end position="100"/>
    </location>
</feature>
<reference evidence="3 4" key="1">
    <citation type="journal article" date="2010" name="Nature">
        <title>The Ectocarpus genome and the independent evolution of multicellularity in brown algae.</title>
        <authorList>
            <person name="Cock J.M."/>
            <person name="Sterck L."/>
            <person name="Rouze P."/>
            <person name="Scornet D."/>
            <person name="Allen A.E."/>
            <person name="Amoutzias G."/>
            <person name="Anthouard V."/>
            <person name="Artiguenave F."/>
            <person name="Aury J.M."/>
            <person name="Badger J.H."/>
            <person name="Beszteri B."/>
            <person name="Billiau K."/>
            <person name="Bonnet E."/>
            <person name="Bothwell J.H."/>
            <person name="Bowler C."/>
            <person name="Boyen C."/>
            <person name="Brownlee C."/>
            <person name="Carrano C.J."/>
            <person name="Charrier B."/>
            <person name="Cho G.Y."/>
            <person name="Coelho S.M."/>
            <person name="Collen J."/>
            <person name="Corre E."/>
            <person name="Da Silva C."/>
            <person name="Delage L."/>
            <person name="Delaroque N."/>
            <person name="Dittami S.M."/>
            <person name="Doulbeau S."/>
            <person name="Elias M."/>
            <person name="Farnham G."/>
            <person name="Gachon C.M."/>
            <person name="Gschloessl B."/>
            <person name="Heesch S."/>
            <person name="Jabbari K."/>
            <person name="Jubin C."/>
            <person name="Kawai H."/>
            <person name="Kimura K."/>
            <person name="Kloareg B."/>
            <person name="Kupper F.C."/>
            <person name="Lang D."/>
            <person name="Le Bail A."/>
            <person name="Leblanc C."/>
            <person name="Lerouge P."/>
            <person name="Lohr M."/>
            <person name="Lopez P.J."/>
            <person name="Martens C."/>
            <person name="Maumus F."/>
            <person name="Michel G."/>
            <person name="Miranda-Saavedra D."/>
            <person name="Morales J."/>
            <person name="Moreau H."/>
            <person name="Motomura T."/>
            <person name="Nagasato C."/>
            <person name="Napoli C.A."/>
            <person name="Nelson D.R."/>
            <person name="Nyvall-Collen P."/>
            <person name="Peters A.F."/>
            <person name="Pommier C."/>
            <person name="Potin P."/>
            <person name="Poulain J."/>
            <person name="Quesneville H."/>
            <person name="Read B."/>
            <person name="Rensing S.A."/>
            <person name="Ritter A."/>
            <person name="Rousvoal S."/>
            <person name="Samanta M."/>
            <person name="Samson G."/>
            <person name="Schroeder D.C."/>
            <person name="Segurens B."/>
            <person name="Strittmatter M."/>
            <person name="Tonon T."/>
            <person name="Tregear J.W."/>
            <person name="Valentin K."/>
            <person name="von Dassow P."/>
            <person name="Yamagishi T."/>
            <person name="Van de Peer Y."/>
            <person name="Wincker P."/>
        </authorList>
    </citation>
    <scope>NUCLEOTIDE SEQUENCE [LARGE SCALE GENOMIC DNA]</scope>
    <source>
        <strain evidence="4">Ec32 / CCAP1310/4</strain>
    </source>
</reference>
<feature type="region of interest" description="Disordered" evidence="1">
    <location>
        <begin position="261"/>
        <end position="291"/>
    </location>
</feature>
<feature type="transmembrane region" description="Helical" evidence="2">
    <location>
        <begin position="760"/>
        <end position="787"/>
    </location>
</feature>
<protein>
    <recommendedName>
        <fullName evidence="5">DUF389 domain-containing protein</fullName>
    </recommendedName>
</protein>
<dbReference type="PANTHER" id="PTHR20992:SF9">
    <property type="entry name" value="AT15442P-RELATED"/>
    <property type="match status" value="1"/>
</dbReference>
<dbReference type="PANTHER" id="PTHR20992">
    <property type="entry name" value="AT15442P-RELATED"/>
    <property type="match status" value="1"/>
</dbReference>
<dbReference type="Pfam" id="PF04087">
    <property type="entry name" value="DUF389"/>
    <property type="match status" value="1"/>
</dbReference>
<feature type="compositionally biased region" description="Basic and acidic residues" evidence="1">
    <location>
        <begin position="594"/>
        <end position="604"/>
    </location>
</feature>
<evidence type="ECO:0000256" key="2">
    <source>
        <dbReference type="SAM" id="Phobius"/>
    </source>
</evidence>
<evidence type="ECO:0000313" key="3">
    <source>
        <dbReference type="EMBL" id="CBJ33154.1"/>
    </source>
</evidence>
<accession>D7G144</accession>
<proteinExistence type="predicted"/>
<dbReference type="EMBL" id="FN648634">
    <property type="protein sequence ID" value="CBJ33154.1"/>
    <property type="molecule type" value="Genomic_DNA"/>
</dbReference>
<keyword evidence="2" id="KW-1133">Transmembrane helix</keyword>
<dbReference type="InParanoid" id="D7G144"/>
<feature type="region of interest" description="Disordered" evidence="1">
    <location>
        <begin position="879"/>
        <end position="909"/>
    </location>
</feature>
<feature type="compositionally biased region" description="Polar residues" evidence="1">
    <location>
        <begin position="106"/>
        <end position="115"/>
    </location>
</feature>
<feature type="compositionally biased region" description="Basic and acidic residues" evidence="1">
    <location>
        <begin position="312"/>
        <end position="322"/>
    </location>
</feature>